<dbReference type="PROSITE" id="PS50112">
    <property type="entry name" value="PAS"/>
    <property type="match status" value="1"/>
</dbReference>
<evidence type="ECO:0000313" key="3">
    <source>
        <dbReference type="EMBL" id="MBJ6726639.1"/>
    </source>
</evidence>
<dbReference type="InterPro" id="IPR052155">
    <property type="entry name" value="Biofilm_reg_signaling"/>
</dbReference>
<name>A0A8J7M186_9BACT</name>
<keyword evidence="4" id="KW-1185">Reference proteome</keyword>
<dbReference type="GO" id="GO:0006355">
    <property type="term" value="P:regulation of DNA-templated transcription"/>
    <property type="evidence" value="ECO:0007669"/>
    <property type="project" value="InterPro"/>
</dbReference>
<dbReference type="PANTHER" id="PTHR44757">
    <property type="entry name" value="DIGUANYLATE CYCLASE DGCP"/>
    <property type="match status" value="1"/>
</dbReference>
<dbReference type="InterPro" id="IPR013767">
    <property type="entry name" value="PAS_fold"/>
</dbReference>
<dbReference type="RefSeq" id="WP_199385554.1">
    <property type="nucleotide sequence ID" value="NZ_JAEMHM010000016.1"/>
</dbReference>
<proteinExistence type="predicted"/>
<comment type="caution">
    <text evidence="3">The sequence shown here is derived from an EMBL/GenBank/DDBJ whole genome shotgun (WGS) entry which is preliminary data.</text>
</comment>
<dbReference type="Pfam" id="PF00989">
    <property type="entry name" value="PAS"/>
    <property type="match status" value="1"/>
</dbReference>
<evidence type="ECO:0000313" key="4">
    <source>
        <dbReference type="Proteomes" id="UP000636888"/>
    </source>
</evidence>
<dbReference type="NCBIfam" id="TIGR00229">
    <property type="entry name" value="sensory_box"/>
    <property type="match status" value="1"/>
</dbReference>
<dbReference type="SUPFAM" id="SSF55785">
    <property type="entry name" value="PYP-like sensor domain (PAS domain)"/>
    <property type="match status" value="1"/>
</dbReference>
<dbReference type="CDD" id="cd00130">
    <property type="entry name" value="PAS"/>
    <property type="match status" value="1"/>
</dbReference>
<dbReference type="SMART" id="SM00086">
    <property type="entry name" value="PAC"/>
    <property type="match status" value="1"/>
</dbReference>
<evidence type="ECO:0000259" key="2">
    <source>
        <dbReference type="PROSITE" id="PS50113"/>
    </source>
</evidence>
<evidence type="ECO:0000259" key="1">
    <source>
        <dbReference type="PROSITE" id="PS50112"/>
    </source>
</evidence>
<dbReference type="Gene3D" id="3.30.450.20">
    <property type="entry name" value="PAS domain"/>
    <property type="match status" value="1"/>
</dbReference>
<dbReference type="InterPro" id="IPR000014">
    <property type="entry name" value="PAS"/>
</dbReference>
<protein>
    <submittedName>
        <fullName evidence="3">PAS domain S-box protein</fullName>
    </submittedName>
</protein>
<accession>A0A8J7M186</accession>
<dbReference type="PROSITE" id="PS50113">
    <property type="entry name" value="PAC"/>
    <property type="match status" value="1"/>
</dbReference>
<dbReference type="PANTHER" id="PTHR44757:SF2">
    <property type="entry name" value="BIOFILM ARCHITECTURE MAINTENANCE PROTEIN MBAA"/>
    <property type="match status" value="1"/>
</dbReference>
<feature type="domain" description="PAC" evidence="2">
    <location>
        <begin position="78"/>
        <end position="135"/>
    </location>
</feature>
<dbReference type="Proteomes" id="UP000636888">
    <property type="component" value="Unassembled WGS sequence"/>
</dbReference>
<dbReference type="InterPro" id="IPR000700">
    <property type="entry name" value="PAS-assoc_C"/>
</dbReference>
<dbReference type="SMART" id="SM00091">
    <property type="entry name" value="PAS"/>
    <property type="match status" value="1"/>
</dbReference>
<dbReference type="AlphaFoldDB" id="A0A8J7M186"/>
<reference evidence="3" key="1">
    <citation type="submission" date="2020-12" db="EMBL/GenBank/DDBJ databases">
        <title>Geomonas sp. Red875, isolated from river sediment.</title>
        <authorList>
            <person name="Xu Z."/>
            <person name="Zhang Z."/>
            <person name="Masuda Y."/>
            <person name="Itoh H."/>
            <person name="Senoo K."/>
        </authorList>
    </citation>
    <scope>NUCLEOTIDE SEQUENCE</scope>
    <source>
        <strain evidence="3">Red875</strain>
    </source>
</reference>
<organism evidence="3 4">
    <name type="scientific">Geomesophilobacter sediminis</name>
    <dbReference type="NCBI Taxonomy" id="2798584"/>
    <lineage>
        <taxon>Bacteria</taxon>
        <taxon>Pseudomonadati</taxon>
        <taxon>Thermodesulfobacteriota</taxon>
        <taxon>Desulfuromonadia</taxon>
        <taxon>Geobacterales</taxon>
        <taxon>Geobacteraceae</taxon>
        <taxon>Geomesophilobacter</taxon>
    </lineage>
</organism>
<gene>
    <name evidence="3" type="ORF">JFN93_18150</name>
</gene>
<dbReference type="EMBL" id="JAEMHM010000016">
    <property type="protein sequence ID" value="MBJ6726639.1"/>
    <property type="molecule type" value="Genomic_DNA"/>
</dbReference>
<sequence>MSEIDRQELYRQLVEENSDALVVSDCNGNITVWNRAAERMFGFSEAEALGASLDLFIPENLRARHWEGYYQVMESGVTRYATQMLSAPALCKDGRRISTEFSMTIVRDAEGKVAGTAAVMRDVTERWQKEKALRARLAELEKQGAAPAADGSDRSV</sequence>
<feature type="domain" description="PAS" evidence="1">
    <location>
        <begin position="6"/>
        <end position="76"/>
    </location>
</feature>
<dbReference type="InterPro" id="IPR001610">
    <property type="entry name" value="PAC"/>
</dbReference>
<dbReference type="InterPro" id="IPR035965">
    <property type="entry name" value="PAS-like_dom_sf"/>
</dbReference>